<accession>A0A0F9N9X1</accession>
<gene>
    <name evidence="1" type="ORF">LCGC14_1362260</name>
</gene>
<name>A0A0F9N9X1_9ZZZZ</name>
<sequence>MIIILYRIKPSIYQTQLIDFIGVKSTEKYDMSVPKDYRIARKKL</sequence>
<reference evidence="1" key="1">
    <citation type="journal article" date="2015" name="Nature">
        <title>Complex archaea that bridge the gap between prokaryotes and eukaryotes.</title>
        <authorList>
            <person name="Spang A."/>
            <person name="Saw J.H."/>
            <person name="Jorgensen S.L."/>
            <person name="Zaremba-Niedzwiedzka K."/>
            <person name="Martijn J."/>
            <person name="Lind A.E."/>
            <person name="van Eijk R."/>
            <person name="Schleper C."/>
            <person name="Guy L."/>
            <person name="Ettema T.J."/>
        </authorList>
    </citation>
    <scope>NUCLEOTIDE SEQUENCE</scope>
</reference>
<protein>
    <submittedName>
        <fullName evidence="1">Uncharacterized protein</fullName>
    </submittedName>
</protein>
<organism evidence="1">
    <name type="scientific">marine sediment metagenome</name>
    <dbReference type="NCBI Taxonomy" id="412755"/>
    <lineage>
        <taxon>unclassified sequences</taxon>
        <taxon>metagenomes</taxon>
        <taxon>ecological metagenomes</taxon>
    </lineage>
</organism>
<dbReference type="AlphaFoldDB" id="A0A0F9N9X1"/>
<evidence type="ECO:0000313" key="1">
    <source>
        <dbReference type="EMBL" id="KKM78207.1"/>
    </source>
</evidence>
<comment type="caution">
    <text evidence="1">The sequence shown here is derived from an EMBL/GenBank/DDBJ whole genome shotgun (WGS) entry which is preliminary data.</text>
</comment>
<proteinExistence type="predicted"/>
<dbReference type="EMBL" id="LAZR01008526">
    <property type="protein sequence ID" value="KKM78207.1"/>
    <property type="molecule type" value="Genomic_DNA"/>
</dbReference>